<accession>A0A9X2EJW2</accession>
<comment type="caution">
    <text evidence="1">The sequence shown here is derived from an EMBL/GenBank/DDBJ whole genome shotgun (WGS) entry which is preliminary data.</text>
</comment>
<keyword evidence="2" id="KW-1185">Reference proteome</keyword>
<name>A0A9X2EJW2_9GAMM</name>
<sequence length="159" mass="17662">MKYLRHLLKRLFGNFIRPLITAVFLLIPLLCSAESAQKKWAGNWLVVSEGDDQLVWQLEADGSGFAYGFSAKGLLTHGFAINWQLDGDRVRVRTGTSVRCKGGVVSVAFRDWSRATLLFAVIDGRHWLQAGGGLLSFQRRLADWRTPKAGGSCPDIVSR</sequence>
<dbReference type="EMBL" id="JALBWM010000004">
    <property type="protein sequence ID" value="MCO1333026.1"/>
    <property type="molecule type" value="Genomic_DNA"/>
</dbReference>
<dbReference type="RefSeq" id="WP_252464196.1">
    <property type="nucleotide sequence ID" value="NZ_JALBWM010000004.1"/>
</dbReference>
<organism evidence="1 2">
    <name type="scientific">Microbulbifer okhotskensis</name>
    <dbReference type="NCBI Taxonomy" id="2926617"/>
    <lineage>
        <taxon>Bacteria</taxon>
        <taxon>Pseudomonadati</taxon>
        <taxon>Pseudomonadota</taxon>
        <taxon>Gammaproteobacteria</taxon>
        <taxon>Cellvibrionales</taxon>
        <taxon>Microbulbiferaceae</taxon>
        <taxon>Microbulbifer</taxon>
    </lineage>
</organism>
<dbReference type="AlphaFoldDB" id="A0A9X2EJW2"/>
<evidence type="ECO:0000313" key="2">
    <source>
        <dbReference type="Proteomes" id="UP001139028"/>
    </source>
</evidence>
<evidence type="ECO:0000313" key="1">
    <source>
        <dbReference type="EMBL" id="MCO1333026.1"/>
    </source>
</evidence>
<dbReference type="Proteomes" id="UP001139028">
    <property type="component" value="Unassembled WGS sequence"/>
</dbReference>
<gene>
    <name evidence="1" type="ORF">MO867_01610</name>
</gene>
<reference evidence="1" key="1">
    <citation type="journal article" date="2022" name="Arch. Microbiol.">
        <title>Microbulbifer okhotskensis sp. nov., isolated from a deep bottom sediment of the Okhotsk Sea.</title>
        <authorList>
            <person name="Romanenko L."/>
            <person name="Kurilenko V."/>
            <person name="Otstavnykh N."/>
            <person name="Velansky P."/>
            <person name="Isaeva M."/>
            <person name="Mikhailov V."/>
        </authorList>
    </citation>
    <scope>NUCLEOTIDE SEQUENCE</scope>
    <source>
        <strain evidence="1">OS29</strain>
    </source>
</reference>
<proteinExistence type="predicted"/>
<protein>
    <submittedName>
        <fullName evidence="1">Uncharacterized protein</fullName>
    </submittedName>
</protein>